<feature type="region of interest" description="Disordered" evidence="2">
    <location>
        <begin position="107"/>
        <end position="131"/>
    </location>
</feature>
<feature type="compositionally biased region" description="Low complexity" evidence="2">
    <location>
        <begin position="114"/>
        <end position="129"/>
    </location>
</feature>
<proteinExistence type="predicted"/>
<feature type="coiled-coil region" evidence="1">
    <location>
        <begin position="380"/>
        <end position="435"/>
    </location>
</feature>
<dbReference type="EMBL" id="BKCJ010008334">
    <property type="protein sequence ID" value="GEU81686.1"/>
    <property type="molecule type" value="Genomic_DNA"/>
</dbReference>
<dbReference type="AlphaFoldDB" id="A0A6L2N640"/>
<name>A0A6L2N640_TANCI</name>
<comment type="caution">
    <text evidence="3">The sequence shown here is derived from an EMBL/GenBank/DDBJ whole genome shotgun (WGS) entry which is preliminary data.</text>
</comment>
<protein>
    <submittedName>
        <fullName evidence="3">Uncharacterized protein</fullName>
    </submittedName>
</protein>
<organism evidence="3">
    <name type="scientific">Tanacetum cinerariifolium</name>
    <name type="common">Dalmatian daisy</name>
    <name type="synonym">Chrysanthemum cinerariifolium</name>
    <dbReference type="NCBI Taxonomy" id="118510"/>
    <lineage>
        <taxon>Eukaryota</taxon>
        <taxon>Viridiplantae</taxon>
        <taxon>Streptophyta</taxon>
        <taxon>Embryophyta</taxon>
        <taxon>Tracheophyta</taxon>
        <taxon>Spermatophyta</taxon>
        <taxon>Magnoliopsida</taxon>
        <taxon>eudicotyledons</taxon>
        <taxon>Gunneridae</taxon>
        <taxon>Pentapetalae</taxon>
        <taxon>asterids</taxon>
        <taxon>campanulids</taxon>
        <taxon>Asterales</taxon>
        <taxon>Asteraceae</taxon>
        <taxon>Asteroideae</taxon>
        <taxon>Anthemideae</taxon>
        <taxon>Anthemidinae</taxon>
        <taxon>Tanacetum</taxon>
    </lineage>
</organism>
<feature type="coiled-coil region" evidence="1">
    <location>
        <begin position="139"/>
        <end position="194"/>
    </location>
</feature>
<keyword evidence="1" id="KW-0175">Coiled coil</keyword>
<reference evidence="3" key="1">
    <citation type="journal article" date="2019" name="Sci. Rep.">
        <title>Draft genome of Tanacetum cinerariifolium, the natural source of mosquito coil.</title>
        <authorList>
            <person name="Yamashiro T."/>
            <person name="Shiraishi A."/>
            <person name="Satake H."/>
            <person name="Nakayama K."/>
        </authorList>
    </citation>
    <scope>NUCLEOTIDE SEQUENCE</scope>
</reference>
<evidence type="ECO:0000256" key="1">
    <source>
        <dbReference type="SAM" id="Coils"/>
    </source>
</evidence>
<accession>A0A6L2N640</accession>
<evidence type="ECO:0000256" key="2">
    <source>
        <dbReference type="SAM" id="MobiDB-lite"/>
    </source>
</evidence>
<evidence type="ECO:0000313" key="3">
    <source>
        <dbReference type="EMBL" id="GEU81686.1"/>
    </source>
</evidence>
<gene>
    <name evidence="3" type="ORF">Tci_053664</name>
</gene>
<sequence length="677" mass="75943">MGIDGGNVVGVETDNGRGPTCVGGILIVVFIGEKLYRDERSQRIRSYKIGTIKRDRRRGNKTRNIRDLELGGIGQDPRVEKIDPVVSVGHEGLHLKLQQHHHLIHLTPPSTSHAQSPPLQSQSPTSAQTHGAHFPMSLLQEALDACAALARRVEHLEQDKVAQDLEIIKLKTRVQKLEKINKAKTLKLRRLRKVGTSQRVDTSDDTLMEDVSNQGRVIDRDEDAVKEADKGREYTADTQVERRQADIYHIDMDHAAKVLSMQEDESEVQEAVETISVAAAVPTVTAPPVKVAAPVKVVTPVKADVPSTRQKGECKSDASKGFDQIIDFLNGSYIAYALTVNPTIYVSCIKQLWRTVVVKSSNDVTMLQALLDKKRFVVTEAEALDACAALARRVEHLEQDKVAQDLEIIKLKTRVQKLEKINKAKTLKLRRLRKVGTSQRVDTSDDTLMEDVSNQGRVIDRDEDAVKEADKGREYTADTQVERRQADIYHIDMDHAAKVLSMQEDESEVQEAVETISVAAAVPTVTAPPVKVAAPVKVVAPVKAAVPSTRQKGEWLSGIQRRNHLQKLLMKLAPRTREKTSVQKAAKRRKLIEEAKKAKSIKQHFQIVPDEDDDVFTEAIPLARKVPVVDYQIILLVKRRYPLTKFTLEQMLNVVRLQVEEENEMSLELIRFTRQQL</sequence>